<comment type="function">
    <text evidence="3">Cleaves the gamma-glutamyl peptide bond of glutathione and glutathione conjugates.</text>
</comment>
<feature type="active site" description="Nucleophile" evidence="1">
    <location>
        <position position="403"/>
    </location>
</feature>
<evidence type="ECO:0000256" key="3">
    <source>
        <dbReference type="RuleBase" id="RU368068"/>
    </source>
</evidence>
<feature type="binding site" evidence="2">
    <location>
        <position position="495"/>
    </location>
    <ligand>
        <name>L-glutamate</name>
        <dbReference type="ChEBI" id="CHEBI:29985"/>
    </ligand>
</feature>
<dbReference type="Gene3D" id="1.10.246.130">
    <property type="match status" value="1"/>
</dbReference>
<feature type="binding site" evidence="2">
    <location>
        <position position="444"/>
    </location>
    <ligand>
        <name>L-glutamate</name>
        <dbReference type="ChEBI" id="CHEBI:29985"/>
    </ligand>
</feature>
<dbReference type="InterPro" id="IPR043138">
    <property type="entry name" value="GGT_lsub"/>
</dbReference>
<dbReference type="Pfam" id="PF01019">
    <property type="entry name" value="G_glu_transpept"/>
    <property type="match status" value="1"/>
</dbReference>
<dbReference type="EC" id="3.4.19.13" evidence="3"/>
<dbReference type="EC" id="2.3.2.2" evidence="3"/>
<dbReference type="GO" id="GO:0103068">
    <property type="term" value="F:leukotriene C4 gamma-glutamyl transferase activity"/>
    <property type="evidence" value="ECO:0007669"/>
    <property type="project" value="UniProtKB-EC"/>
</dbReference>
<evidence type="ECO:0000256" key="2">
    <source>
        <dbReference type="PIRSR" id="PIRSR600101-2"/>
    </source>
</evidence>
<dbReference type="RefSeq" id="XP_028480545.1">
    <property type="nucleotide sequence ID" value="XM_028616688.1"/>
</dbReference>
<dbReference type="Proteomes" id="UP000279236">
    <property type="component" value="Unassembled WGS sequence"/>
</dbReference>
<comment type="catalytic activity">
    <reaction evidence="3">
        <text>an N-terminal (5-L-glutamyl)-[peptide] + an alpha-amino acid = 5-L-glutamyl amino acid + an N-terminal L-alpha-aminoacyl-[peptide]</text>
        <dbReference type="Rhea" id="RHEA:23904"/>
        <dbReference type="Rhea" id="RHEA-COMP:9780"/>
        <dbReference type="Rhea" id="RHEA-COMP:9795"/>
        <dbReference type="ChEBI" id="CHEBI:77644"/>
        <dbReference type="ChEBI" id="CHEBI:78597"/>
        <dbReference type="ChEBI" id="CHEBI:78599"/>
        <dbReference type="ChEBI" id="CHEBI:78608"/>
        <dbReference type="EC" id="2.3.2.2"/>
    </reaction>
</comment>
<comment type="pathway">
    <text evidence="3">Sulfur metabolism; glutathione metabolism.</text>
</comment>
<dbReference type="OrthoDB" id="1081007at2759"/>
<comment type="catalytic activity">
    <reaction evidence="3">
        <text>glutathione + H2O = L-cysteinylglycine + L-glutamate</text>
        <dbReference type="Rhea" id="RHEA:28807"/>
        <dbReference type="ChEBI" id="CHEBI:15377"/>
        <dbReference type="ChEBI" id="CHEBI:29985"/>
        <dbReference type="ChEBI" id="CHEBI:57925"/>
        <dbReference type="ChEBI" id="CHEBI:61694"/>
        <dbReference type="EC" id="3.4.19.13"/>
    </reaction>
</comment>
<evidence type="ECO:0000313" key="6">
    <source>
        <dbReference type="Proteomes" id="UP000279236"/>
    </source>
</evidence>
<sequence length="602" mass="64409">MLASTLLALLPLLVAPVAAAPTPIPVHHLQKRWNECWGYNSAGCPYSDVGSHGAVATEVGTCSAYGVQILQQGGSAADSIIASALCVGVISAYHSGIGGGGFMVIRFKNADGSHGYEQIDFRETMPAAGNETMYSQHGANETQSTIGGLAVGVPGEMRAWELLHKRHGKLPWKALFKPAIEVARGGFPVNYDLAGFLTGYPMMLTDPLWSEVYAPNGTLAQEGDIIYKHRLANTLERISKEGAGVFYDKHSSIAKNTIKAIKNATPPGIMTLDDLAGYKAILRNASSITYRGKKLFSTTAPSSGAIVLSSLKIFEGFDGSASDTDPTINLTLHRLIEADQLAYGQRTTLGDPAFTANVSTLEASYLTDAVAAAARAKIVDNSTFPVTYYDPTTYIPSPPEGGTSHLAVVGPDGDAVSLTTTVNLIWGSRVMTEDGFVLNDEMDDFSSPGQTNAFGFAANPINFIQPGKRPQSSIASSLVEDENGDLIFATGSAGGSRIITATLQELYHFLDQDLNATQCTRHPRWHDQLSGKTYFDYDEPWRPIPLAGFDNGTVEYFRAMGYNVTYQEPYSTSTSHAIGRLAGGDWLAASDPRKPAGHGQAF</sequence>
<dbReference type="SUPFAM" id="SSF56235">
    <property type="entry name" value="N-terminal nucleophile aminohydrolases (Ntn hydrolases)"/>
    <property type="match status" value="1"/>
</dbReference>
<dbReference type="STRING" id="105984.A0A427YBJ9"/>
<keyword evidence="3" id="KW-0808">Transferase</keyword>
<dbReference type="Gene3D" id="3.60.20.40">
    <property type="match status" value="1"/>
</dbReference>
<feature type="binding site" evidence="2">
    <location>
        <begin position="472"/>
        <end position="473"/>
    </location>
    <ligand>
        <name>L-glutamate</name>
        <dbReference type="ChEBI" id="CHEBI:29985"/>
    </ligand>
</feature>
<keyword evidence="4" id="KW-0732">Signal</keyword>
<dbReference type="AlphaFoldDB" id="A0A427YBJ9"/>
<feature type="binding site" evidence="2">
    <location>
        <begin position="421"/>
        <end position="423"/>
    </location>
    <ligand>
        <name>L-glutamate</name>
        <dbReference type="ChEBI" id="CHEBI:29985"/>
    </ligand>
</feature>
<proteinExistence type="predicted"/>
<feature type="chain" id="PRO_5019480107" description="Glutathione hydrolase" evidence="4">
    <location>
        <begin position="20"/>
        <end position="602"/>
    </location>
</feature>
<feature type="binding site" evidence="2">
    <location>
        <position position="122"/>
    </location>
    <ligand>
        <name>L-glutamate</name>
        <dbReference type="ChEBI" id="CHEBI:29985"/>
    </ligand>
</feature>
<comment type="caution">
    <text evidence="5">The sequence shown here is derived from an EMBL/GenBank/DDBJ whole genome shotgun (WGS) entry which is preliminary data.</text>
</comment>
<dbReference type="GO" id="GO:0006751">
    <property type="term" value="P:glutathione catabolic process"/>
    <property type="evidence" value="ECO:0007669"/>
    <property type="project" value="UniProtKB-UniRule"/>
</dbReference>
<keyword evidence="3" id="KW-0012">Acyltransferase</keyword>
<dbReference type="GO" id="GO:0036374">
    <property type="term" value="F:glutathione hydrolase activity"/>
    <property type="evidence" value="ECO:0007669"/>
    <property type="project" value="UniProtKB-UniRule"/>
</dbReference>
<dbReference type="GO" id="GO:0005886">
    <property type="term" value="C:plasma membrane"/>
    <property type="evidence" value="ECO:0007669"/>
    <property type="project" value="TreeGrafter"/>
</dbReference>
<name>A0A427YBJ9_9TREE</name>
<dbReference type="EMBL" id="RSCE01000001">
    <property type="protein sequence ID" value="RSH88337.1"/>
    <property type="molecule type" value="Genomic_DNA"/>
</dbReference>
<evidence type="ECO:0000313" key="5">
    <source>
        <dbReference type="EMBL" id="RSH88337.1"/>
    </source>
</evidence>
<dbReference type="InterPro" id="IPR043137">
    <property type="entry name" value="GGT_ssub_C"/>
</dbReference>
<reference evidence="5 6" key="1">
    <citation type="submission" date="2018-11" db="EMBL/GenBank/DDBJ databases">
        <title>Genome sequence of Apiotrichum porosum DSM 27194.</title>
        <authorList>
            <person name="Aliyu H."/>
            <person name="Gorte O."/>
            <person name="Ochsenreither K."/>
        </authorList>
    </citation>
    <scope>NUCLEOTIDE SEQUENCE [LARGE SCALE GENOMIC DNA]</scope>
    <source>
        <strain evidence="5 6">DSM 27194</strain>
    </source>
</reference>
<accession>A0A427YBJ9</accession>
<evidence type="ECO:0000256" key="4">
    <source>
        <dbReference type="SAM" id="SignalP"/>
    </source>
</evidence>
<evidence type="ECO:0000256" key="1">
    <source>
        <dbReference type="PIRSR" id="PIRSR600101-1"/>
    </source>
</evidence>
<dbReference type="PANTHER" id="PTHR11686">
    <property type="entry name" value="GAMMA GLUTAMYL TRANSPEPTIDASE"/>
    <property type="match status" value="1"/>
</dbReference>
<comment type="catalytic activity">
    <reaction evidence="3">
        <text>an S-substituted glutathione + H2O = an S-substituted L-cysteinylglycine + L-glutamate</text>
        <dbReference type="Rhea" id="RHEA:59468"/>
        <dbReference type="ChEBI" id="CHEBI:15377"/>
        <dbReference type="ChEBI" id="CHEBI:29985"/>
        <dbReference type="ChEBI" id="CHEBI:90779"/>
        <dbReference type="ChEBI" id="CHEBI:143103"/>
        <dbReference type="EC" id="3.4.19.13"/>
    </reaction>
</comment>
<protein>
    <recommendedName>
        <fullName evidence="3">Glutathione hydrolase</fullName>
        <ecNumber evidence="3">2.3.2.2</ecNumber>
        <ecNumber evidence="3">3.4.19.13</ecNumber>
    </recommendedName>
    <alternativeName>
        <fullName evidence="3">Gamma-glutamyltransferase</fullName>
    </alternativeName>
    <alternativeName>
        <fullName evidence="3">Gamma-glutamyltranspeptidase</fullName>
    </alternativeName>
</protein>
<dbReference type="UniPathway" id="UPA00204"/>
<keyword evidence="3" id="KW-0378">Hydrolase</keyword>
<dbReference type="InterPro" id="IPR000101">
    <property type="entry name" value="GGT_peptidase"/>
</dbReference>
<dbReference type="GeneID" id="39585417"/>
<dbReference type="PANTHER" id="PTHR11686:SF62">
    <property type="entry name" value="GLUTATHIONE HYDROLASE"/>
    <property type="match status" value="1"/>
</dbReference>
<dbReference type="InterPro" id="IPR029055">
    <property type="entry name" value="Ntn_hydrolases_N"/>
</dbReference>
<dbReference type="PRINTS" id="PR01210">
    <property type="entry name" value="GGTRANSPTASE"/>
</dbReference>
<feature type="signal peptide" evidence="4">
    <location>
        <begin position="1"/>
        <end position="19"/>
    </location>
</feature>
<gene>
    <name evidence="5" type="ORF">EHS24_000874</name>
</gene>
<dbReference type="FunFam" id="1.10.246.130:FF:000001">
    <property type="entry name" value="Gamma-glutamyltransferase 5 isoform 1"/>
    <property type="match status" value="1"/>
</dbReference>
<organism evidence="5 6">
    <name type="scientific">Apiotrichum porosum</name>
    <dbReference type="NCBI Taxonomy" id="105984"/>
    <lineage>
        <taxon>Eukaryota</taxon>
        <taxon>Fungi</taxon>
        <taxon>Dikarya</taxon>
        <taxon>Basidiomycota</taxon>
        <taxon>Agaricomycotina</taxon>
        <taxon>Tremellomycetes</taxon>
        <taxon>Trichosporonales</taxon>
        <taxon>Trichosporonaceae</taxon>
        <taxon>Apiotrichum</taxon>
    </lineage>
</organism>
<keyword evidence="6" id="KW-1185">Reference proteome</keyword>